<dbReference type="Pfam" id="PF09084">
    <property type="entry name" value="NMT1"/>
    <property type="match status" value="1"/>
</dbReference>
<dbReference type="EMBL" id="JAGINP010000009">
    <property type="protein sequence ID" value="MBP2293011.1"/>
    <property type="molecule type" value="Genomic_DNA"/>
</dbReference>
<name>A0ABS4SKC9_9PROT</name>
<dbReference type="RefSeq" id="WP_209766876.1">
    <property type="nucleotide sequence ID" value="NZ_JAGINP010000009.1"/>
</dbReference>
<evidence type="ECO:0000313" key="3">
    <source>
        <dbReference type="EMBL" id="MBP2293011.1"/>
    </source>
</evidence>
<feature type="signal peptide" evidence="1">
    <location>
        <begin position="1"/>
        <end position="26"/>
    </location>
</feature>
<evidence type="ECO:0000313" key="4">
    <source>
        <dbReference type="Proteomes" id="UP000781958"/>
    </source>
</evidence>
<dbReference type="InterPro" id="IPR015168">
    <property type="entry name" value="SsuA/THI5"/>
</dbReference>
<organism evidence="3 4">
    <name type="scientific">Azospirillum rugosum</name>
    <dbReference type="NCBI Taxonomy" id="416170"/>
    <lineage>
        <taxon>Bacteria</taxon>
        <taxon>Pseudomonadati</taxon>
        <taxon>Pseudomonadota</taxon>
        <taxon>Alphaproteobacteria</taxon>
        <taxon>Rhodospirillales</taxon>
        <taxon>Azospirillaceae</taxon>
        <taxon>Azospirillum</taxon>
    </lineage>
</organism>
<keyword evidence="1" id="KW-0732">Signal</keyword>
<feature type="chain" id="PRO_5046149979" evidence="1">
    <location>
        <begin position="27"/>
        <end position="330"/>
    </location>
</feature>
<dbReference type="PANTHER" id="PTHR30024:SF48">
    <property type="entry name" value="ABC TRANSPORTER SUBSTRATE-BINDING PROTEIN"/>
    <property type="match status" value="1"/>
</dbReference>
<evidence type="ECO:0000256" key="1">
    <source>
        <dbReference type="SAM" id="SignalP"/>
    </source>
</evidence>
<dbReference type="PANTHER" id="PTHR30024">
    <property type="entry name" value="ALIPHATIC SULFONATES-BINDING PROTEIN-RELATED"/>
    <property type="match status" value="1"/>
</dbReference>
<dbReference type="Proteomes" id="UP000781958">
    <property type="component" value="Unassembled WGS sequence"/>
</dbReference>
<gene>
    <name evidence="3" type="ORF">J2851_002793</name>
</gene>
<dbReference type="Gene3D" id="3.40.190.10">
    <property type="entry name" value="Periplasmic binding protein-like II"/>
    <property type="match status" value="2"/>
</dbReference>
<dbReference type="SUPFAM" id="SSF53850">
    <property type="entry name" value="Periplasmic binding protein-like II"/>
    <property type="match status" value="1"/>
</dbReference>
<protein>
    <submittedName>
        <fullName evidence="3">NitT/TauT family transport system substrate-binding protein</fullName>
    </submittedName>
</protein>
<comment type="caution">
    <text evidence="3">The sequence shown here is derived from an EMBL/GenBank/DDBJ whole genome shotgun (WGS) entry which is preliminary data.</text>
</comment>
<keyword evidence="4" id="KW-1185">Reference proteome</keyword>
<accession>A0ABS4SKC9</accession>
<evidence type="ECO:0000259" key="2">
    <source>
        <dbReference type="Pfam" id="PF09084"/>
    </source>
</evidence>
<feature type="domain" description="SsuA/THI5-like" evidence="2">
    <location>
        <begin position="57"/>
        <end position="253"/>
    </location>
</feature>
<proteinExistence type="predicted"/>
<reference evidence="3 4" key="1">
    <citation type="submission" date="2021-03" db="EMBL/GenBank/DDBJ databases">
        <title>Genomic Encyclopedia of Type Strains, Phase III (KMG-III): the genomes of soil and plant-associated and newly described type strains.</title>
        <authorList>
            <person name="Whitman W."/>
        </authorList>
    </citation>
    <scope>NUCLEOTIDE SEQUENCE [LARGE SCALE GENOMIC DNA]</scope>
    <source>
        <strain evidence="3 4">IMMIB AFH-6</strain>
    </source>
</reference>
<sequence length="330" mass="35496">MRLMLLARIFAALILLVVSIAGPAGAAGKPTVTVGVLKFGTVSWELDVIRQHRLDEAAGFELKLVELAGSQATQVALQAGSVDLIASDWLWVARQRAAGADLTFIPHSAAVGALVVPADSAIRSVGDLRGKRIGVAGTPIDKSWLLLKALARDRYQLDLNAEAKPTYAAPPLLNQKIAAGELDAALNFWPYAARLEAAGMRPVIGVGEMMRQLGLATDVPAVGYVFHETWARTKPEVLAGFVAASAKAKEIMARSDAEWERLRPLMQAEDEATWRALRDHFRAGIPKRWTEEERAGAATLYALMASLGGRDLVGDAATLPDGTFWPAVRF</sequence>